<name>A0A0A1T8G8_9HYPO</name>
<evidence type="ECO:0000256" key="1">
    <source>
        <dbReference type="ARBA" id="ARBA00022553"/>
    </source>
</evidence>
<dbReference type="CDD" id="cd13311">
    <property type="entry name" value="PH_Slm1"/>
    <property type="match status" value="1"/>
</dbReference>
<dbReference type="PANTHER" id="PTHR31941">
    <property type="entry name" value="CYTOSKELETAL SIGNALING PROTEIN SLM1"/>
    <property type="match status" value="1"/>
</dbReference>
<feature type="region of interest" description="Disordered" evidence="2">
    <location>
        <begin position="689"/>
        <end position="739"/>
    </location>
</feature>
<dbReference type="PROSITE" id="PS50003">
    <property type="entry name" value="PH_DOMAIN"/>
    <property type="match status" value="1"/>
</dbReference>
<dbReference type="SMART" id="SM00233">
    <property type="entry name" value="PH"/>
    <property type="match status" value="1"/>
</dbReference>
<keyword evidence="1" id="KW-0597">Phosphoprotein</keyword>
<dbReference type="InterPro" id="IPR046869">
    <property type="entry name" value="SLM1/RGC1-like_PH"/>
</dbReference>
<dbReference type="InterPro" id="IPR001849">
    <property type="entry name" value="PH_domain"/>
</dbReference>
<dbReference type="InterPro" id="IPR027267">
    <property type="entry name" value="AH/BAR_dom_sf"/>
</dbReference>
<dbReference type="Gene3D" id="1.20.1270.60">
    <property type="entry name" value="Arfaptin homology (AH) domain/BAR domain"/>
    <property type="match status" value="1"/>
</dbReference>
<feature type="region of interest" description="Disordered" evidence="2">
    <location>
        <begin position="100"/>
        <end position="149"/>
    </location>
</feature>
<feature type="compositionally biased region" description="Low complexity" evidence="2">
    <location>
        <begin position="20"/>
        <end position="34"/>
    </location>
</feature>
<dbReference type="InterPro" id="IPR043453">
    <property type="entry name" value="Slm1_PH"/>
</dbReference>
<sequence length="814" mass="90201">MDMPESSRSQHFHDGHEDSSTFQHTSQSHQSYQDHYSRQPNPYDAEVAEDQHALGLDNNQQGRFTEEWDASQRGSSIIEGNHNLNPPGDRMQRSQSVNSYAVGDDHMLPVRGNTLKKKASIRRTGSLRRSSSRRSTRAGSVKSLALQSASDPDEAHSVFYCPVPTNGTPTDVLAERFQTWRKILKDLIAYFREIQSHYEQRAKALGKLSNVTNSIVTPSSFLKTAGIDDALQLLRGYNKTAIMEASKAREIEEDVILALTGLRSDLQQKIKEIKHLSSDFKNSVEKEMDNTAKAVNALADILDKSEMDSSATTGKQDPFLLRLAVDRQVDRQLEEENYLHQAYLNLESSGRELESIVVGEIQKAYNAYAGILKREADNALNVVGDLRDGPIAMPKDQEWIHFVTHEDRVVDPTMPLRSPDQIHYPGQDHFSAQEIRAGLLERKSKYLKSYTAGWYVLSTTHLHEFKSADKGQAPVMSLYLHEQKLGSHSEEGSSSNKFILKGRQTGGMHRGHNWVFRAESHDTMLAWYEDIKALTEKSPEERSHFVRTHSRSMSRSSRRSARSASSDGLDDEDEEPFSANEVDTNMMIKQDAALRRPQPGGRFPSDIQVTTQRGLHAPQSPSSLGSSGNQGYPSDTNVAAASGSGLSDQDRYTGEDRSYNGYGGTSHKPMGEVSSQAAIAQQVARYDGVNPYTSEPVNAENGEGLVPHHDNQHETAISSGHSIPDNTHTDDSDAVANGDEYIGTEAEAGVPVELGLQSVPEAEVVDHATPLEAPMTNDLPIRSNRPDNRTDSIQSVTNLDIPGKFPKSTTNVDQ</sequence>
<dbReference type="Pfam" id="PF20399">
    <property type="entry name" value="PH_20"/>
    <property type="match status" value="1"/>
</dbReference>
<dbReference type="PANTHER" id="PTHR31941:SF16">
    <property type="entry name" value="PHOSPHATIDYLINOSITOL 4,5-BISPHOSPHATE-BINDING PROTEIN SLM1-RELATED"/>
    <property type="match status" value="1"/>
</dbReference>
<feature type="region of interest" description="Disordered" evidence="2">
    <location>
        <begin position="612"/>
        <end position="673"/>
    </location>
</feature>
<evidence type="ECO:0000313" key="4">
    <source>
        <dbReference type="EMBL" id="CEJ93401.1"/>
    </source>
</evidence>
<feature type="compositionally biased region" description="Polar residues" evidence="2">
    <location>
        <begin position="612"/>
        <end position="647"/>
    </location>
</feature>
<dbReference type="OrthoDB" id="5598057at2759"/>
<protein>
    <submittedName>
        <fullName evidence="4">Putative Uncharaterized PH domain-containing protein</fullName>
    </submittedName>
</protein>
<dbReference type="EMBL" id="CDHN01000005">
    <property type="protein sequence ID" value="CEJ93401.1"/>
    <property type="molecule type" value="Genomic_DNA"/>
</dbReference>
<evidence type="ECO:0000256" key="2">
    <source>
        <dbReference type="SAM" id="MobiDB-lite"/>
    </source>
</evidence>
<dbReference type="HOGENOM" id="CLU_006465_0_1_1"/>
<dbReference type="Pfam" id="PF20400">
    <property type="entry name" value="BAR_4"/>
    <property type="match status" value="1"/>
</dbReference>
<dbReference type="InterPro" id="IPR046868">
    <property type="entry name" value="BAR_4"/>
</dbReference>
<evidence type="ECO:0000313" key="5">
    <source>
        <dbReference type="Proteomes" id="UP000039046"/>
    </source>
</evidence>
<dbReference type="SUPFAM" id="SSF103657">
    <property type="entry name" value="BAR/IMD domain-like"/>
    <property type="match status" value="1"/>
</dbReference>
<dbReference type="AlphaFoldDB" id="A0A0A1T8G8"/>
<feature type="region of interest" description="Disordered" evidence="2">
    <location>
        <begin position="76"/>
        <end position="95"/>
    </location>
</feature>
<dbReference type="SUPFAM" id="SSF50729">
    <property type="entry name" value="PH domain-like"/>
    <property type="match status" value="1"/>
</dbReference>
<proteinExistence type="predicted"/>
<reference evidence="4 5" key="1">
    <citation type="journal article" date="2015" name="Genome Announc.">
        <title>Draft Genome Sequence and Gene Annotation of the Entomopathogenic Fungus Verticillium hemipterigenum.</title>
        <authorList>
            <person name="Horn F."/>
            <person name="Habel A."/>
            <person name="Scharf D.H."/>
            <person name="Dworschak J."/>
            <person name="Brakhage A.A."/>
            <person name="Guthke R."/>
            <person name="Hertweck C."/>
            <person name="Linde J."/>
        </authorList>
    </citation>
    <scope>NUCLEOTIDE SEQUENCE [LARGE SCALE GENOMIC DNA]</scope>
</reference>
<dbReference type="STRING" id="1531966.A0A0A1T8G8"/>
<dbReference type="Proteomes" id="UP000039046">
    <property type="component" value="Unassembled WGS sequence"/>
</dbReference>
<feature type="region of interest" description="Disordered" evidence="2">
    <location>
        <begin position="538"/>
        <end position="585"/>
    </location>
</feature>
<evidence type="ECO:0000259" key="3">
    <source>
        <dbReference type="PROSITE" id="PS50003"/>
    </source>
</evidence>
<feature type="region of interest" description="Disordered" evidence="2">
    <location>
        <begin position="767"/>
        <end position="814"/>
    </location>
</feature>
<feature type="region of interest" description="Disordered" evidence="2">
    <location>
        <begin position="1"/>
        <end position="43"/>
    </location>
</feature>
<feature type="compositionally biased region" description="Basic residues" evidence="2">
    <location>
        <begin position="545"/>
        <end position="561"/>
    </location>
</feature>
<accession>A0A0A1T8G8</accession>
<dbReference type="Gene3D" id="2.30.29.30">
    <property type="entry name" value="Pleckstrin-homology domain (PH domain)/Phosphotyrosine-binding domain (PTB)"/>
    <property type="match status" value="1"/>
</dbReference>
<feature type="compositionally biased region" description="Polar residues" evidence="2">
    <location>
        <begin position="714"/>
        <end position="726"/>
    </location>
</feature>
<keyword evidence="5" id="KW-1185">Reference proteome</keyword>
<gene>
    <name evidence="4" type="ORF">VHEMI08992</name>
</gene>
<feature type="domain" description="PH" evidence="3">
    <location>
        <begin position="433"/>
        <end position="536"/>
    </location>
</feature>
<feature type="compositionally biased region" description="Basic and acidic residues" evidence="2">
    <location>
        <begin position="648"/>
        <end position="658"/>
    </location>
</feature>
<dbReference type="InterPro" id="IPR011993">
    <property type="entry name" value="PH-like_dom_sf"/>
</dbReference>
<organism evidence="4 5">
    <name type="scientific">[Torrubiella] hemipterigena</name>
    <dbReference type="NCBI Taxonomy" id="1531966"/>
    <lineage>
        <taxon>Eukaryota</taxon>
        <taxon>Fungi</taxon>
        <taxon>Dikarya</taxon>
        <taxon>Ascomycota</taxon>
        <taxon>Pezizomycotina</taxon>
        <taxon>Sordariomycetes</taxon>
        <taxon>Hypocreomycetidae</taxon>
        <taxon>Hypocreales</taxon>
        <taxon>Clavicipitaceae</taxon>
        <taxon>Clavicipitaceae incertae sedis</taxon>
        <taxon>'Torrubiella' clade</taxon>
    </lineage>
</organism>